<dbReference type="eggNOG" id="COG0643">
    <property type="taxonomic scope" value="Bacteria"/>
</dbReference>
<dbReference type="HOGENOM" id="CLU_000650_5_2_9"/>
<evidence type="ECO:0000313" key="21">
    <source>
        <dbReference type="Proteomes" id="UP000007177"/>
    </source>
</evidence>
<dbReference type="GO" id="GO:0000155">
    <property type="term" value="F:phosphorelay sensor kinase activity"/>
    <property type="evidence" value="ECO:0007669"/>
    <property type="project" value="InterPro"/>
</dbReference>
<feature type="domain" description="Histidine kinase" evidence="16">
    <location>
        <begin position="392"/>
        <end position="598"/>
    </location>
</feature>
<dbReference type="InterPro" id="IPR036890">
    <property type="entry name" value="HATPase_C_sf"/>
</dbReference>
<dbReference type="SUPFAM" id="SSF52172">
    <property type="entry name" value="CheY-like"/>
    <property type="match status" value="1"/>
</dbReference>
<protein>
    <recommendedName>
        <fullName evidence="4">Chemotaxis protein CheA</fullName>
        <ecNumber evidence="2">2.7.13.3</ecNumber>
    </recommendedName>
    <alternativeName>
        <fullName evidence="3">Stage 0 sporulation protein A homolog</fullName>
    </alternativeName>
</protein>
<sequence>MVNPAERWSFKDRFLGVFVYAVTMTNPEPETDRQSDLTKLMLTIFTETNCWKGGIYLLKNEDFIQEFVEEAREHLDNFERILLTDLADISAEQINDAFRAVHSIKGTAGFFGLTKIVAIAHSMETMLDFVNRKKIALSDAEIDLLLEAKDRLKVLVHDVKNSEVYPIDDILAKLQLTEANFLHQDVKKSYVINDQLPQEASQFFAIFDFDQDILAKITSFRKFGHHIYGIEMALTEQYLESGGGLEAIVDNFISVVNAIVMISLEGDLITVADLKSGNCNNRNILILASSILDESLLLQVIGLPANCVHVLTENDEKMVTDQPLVPSDLDATEKKQTELRPTDINEGSESLRVNIKLLDDLMNLASELVLGRNRLLTLLEPEKKVIAGLPQVLQNVDRLTSSIQEKIMLTRMQPVGTLFNRYPRLIRDLSKKLNKKLELHIEGGEVELDKSILEGLSDPLVHLLRNAADHGIESATIRKQKGKNEIATITLKASYEGSVVNIEISDDGSGIDFEKISKIALEKKLYSENELNAMSEKELAKILFNPGFTTADHLSEVSGRGVGMDVVRNNLEKMGGSIEITTKSGQGTNIKLTMPLTVSIIQSLVVSSNQIKMVIPQADVQETIKLKKESLNEKIEAINGKYFYRLRDELLPVVYLYDLWNPEQSARAEQDHKIVVLKLGHHRFGLLVEVLMGNEETLIKPLPGILKECGIYSGLTIMGDGKVAPILDIAGIAKKMALVHETKTKPQTQSEQNELKAVISNDNEDFILFRGSGNEILALNIALIKRIDKIKKTEIEQIGDHYYITRDNQPLRVIKPEDYLAINRRDNDSDDYYVITPKLVPRPIGILAHEIIENVSFEPILDSQRLIMNGIFGAAVFQEKMILIVNLYALLECVEPESFTFVPSPHSVGRKILLVEDSPFFQKVEQNYLESGGYQVTLAANGLEALAILANEKIDVVLTDIQMPLLNGYELLQKIRQKPAYDGIPIVAISALTGALNRDKGLASGFDRYEYKLDRESLLQTLDDVITVTNRGE</sequence>
<keyword evidence="11" id="KW-0902">Two-component regulatory system</keyword>
<dbReference type="SMART" id="SM00387">
    <property type="entry name" value="HATPase_c"/>
    <property type="match status" value="1"/>
</dbReference>
<dbReference type="CDD" id="cd16916">
    <property type="entry name" value="HATPase_CheA-like"/>
    <property type="match status" value="1"/>
</dbReference>
<dbReference type="Pfam" id="PF00072">
    <property type="entry name" value="Response_reg"/>
    <property type="match status" value="1"/>
</dbReference>
<dbReference type="InterPro" id="IPR001789">
    <property type="entry name" value="Sig_transdc_resp-reg_receiver"/>
</dbReference>
<dbReference type="InterPro" id="IPR036641">
    <property type="entry name" value="HPT_dom_sf"/>
</dbReference>
<dbReference type="InterPro" id="IPR051315">
    <property type="entry name" value="Bact_Chemotaxis_CheA"/>
</dbReference>
<proteinExistence type="predicted"/>
<comment type="function">
    <text evidence="12">May play the central regulatory role in sporulation. It may be an element of the effector pathway responsible for the activation of sporulation genes in response to nutritional stress. Spo0A may act in concert with spo0H (a sigma factor) to control the expression of some genes that are critical to the sporulation process.</text>
</comment>
<evidence type="ECO:0000256" key="1">
    <source>
        <dbReference type="ARBA" id="ARBA00000085"/>
    </source>
</evidence>
<dbReference type="EC" id="2.7.13.3" evidence="2"/>
<dbReference type="SUPFAM" id="SSF55874">
    <property type="entry name" value="ATPase domain of HSP90 chaperone/DNA topoisomerase II/histidine kinase"/>
    <property type="match status" value="1"/>
</dbReference>
<dbReference type="Gene3D" id="3.30.565.10">
    <property type="entry name" value="Histidine kinase-like ATPase, C-terminal domain"/>
    <property type="match status" value="1"/>
</dbReference>
<dbReference type="InterPro" id="IPR037006">
    <property type="entry name" value="CheA-like_homodim_sf"/>
</dbReference>
<evidence type="ECO:0000256" key="9">
    <source>
        <dbReference type="ARBA" id="ARBA00022777"/>
    </source>
</evidence>
<dbReference type="SUPFAM" id="SSF50341">
    <property type="entry name" value="CheW-like"/>
    <property type="match status" value="2"/>
</dbReference>
<dbReference type="SUPFAM" id="SSF47226">
    <property type="entry name" value="Histidine-containing phosphotransfer domain, HPT domain"/>
    <property type="match status" value="1"/>
</dbReference>
<dbReference type="Gene3D" id="1.20.120.160">
    <property type="entry name" value="HPT domain"/>
    <property type="match status" value="1"/>
</dbReference>
<dbReference type="SMART" id="SM01231">
    <property type="entry name" value="H-kinase_dim"/>
    <property type="match status" value="1"/>
</dbReference>
<evidence type="ECO:0000259" key="19">
    <source>
        <dbReference type="PROSITE" id="PS50894"/>
    </source>
</evidence>
<keyword evidence="7 20" id="KW-0808">Transferase</keyword>
<dbReference type="Gene3D" id="3.40.50.2300">
    <property type="match status" value="1"/>
</dbReference>
<gene>
    <name evidence="20" type="primary">cheA2</name>
    <name evidence="20" type="ordered locus">Awo_c18640</name>
</gene>
<dbReference type="SUPFAM" id="SSF47384">
    <property type="entry name" value="Homodimeric domain of signal transducing histidine kinase"/>
    <property type="match status" value="1"/>
</dbReference>
<evidence type="ECO:0000256" key="15">
    <source>
        <dbReference type="PROSITE-ProRule" id="PRU00169"/>
    </source>
</evidence>
<accession>H6LJ80</accession>
<evidence type="ECO:0000256" key="8">
    <source>
        <dbReference type="ARBA" id="ARBA00022741"/>
    </source>
</evidence>
<dbReference type="InterPro" id="IPR036097">
    <property type="entry name" value="HisK_dim/P_sf"/>
</dbReference>
<evidence type="ECO:0000256" key="12">
    <source>
        <dbReference type="ARBA" id="ARBA00024867"/>
    </source>
</evidence>
<dbReference type="Pfam" id="PF01584">
    <property type="entry name" value="CheW"/>
    <property type="match status" value="1"/>
</dbReference>
<feature type="modified residue" description="4-aspartylphosphate" evidence="15">
    <location>
        <position position="960"/>
    </location>
</feature>
<dbReference type="Gene3D" id="2.30.30.40">
    <property type="entry name" value="SH3 Domains"/>
    <property type="match status" value="1"/>
</dbReference>
<evidence type="ECO:0000256" key="10">
    <source>
        <dbReference type="ARBA" id="ARBA00022840"/>
    </source>
</evidence>
<dbReference type="SMART" id="SM00073">
    <property type="entry name" value="HPT"/>
    <property type="match status" value="1"/>
</dbReference>
<dbReference type="InterPro" id="IPR008207">
    <property type="entry name" value="Sig_transdc_His_kin_Hpt_dom"/>
</dbReference>
<dbReference type="GO" id="GO:0005524">
    <property type="term" value="F:ATP binding"/>
    <property type="evidence" value="ECO:0007669"/>
    <property type="project" value="UniProtKB-KW"/>
</dbReference>
<organism evidence="20 21">
    <name type="scientific">Acetobacterium woodii (strain ATCC 29683 / DSM 1030 / JCM 2381 / KCTC 1655 / WB1)</name>
    <dbReference type="NCBI Taxonomy" id="931626"/>
    <lineage>
        <taxon>Bacteria</taxon>
        <taxon>Bacillati</taxon>
        <taxon>Bacillota</taxon>
        <taxon>Clostridia</taxon>
        <taxon>Eubacteriales</taxon>
        <taxon>Eubacteriaceae</taxon>
        <taxon>Acetobacterium</taxon>
    </lineage>
</organism>
<evidence type="ECO:0000256" key="2">
    <source>
        <dbReference type="ARBA" id="ARBA00012438"/>
    </source>
</evidence>
<dbReference type="Proteomes" id="UP000007177">
    <property type="component" value="Chromosome"/>
</dbReference>
<dbReference type="InterPro" id="IPR004358">
    <property type="entry name" value="Sig_transdc_His_kin-like_C"/>
</dbReference>
<evidence type="ECO:0000313" key="20">
    <source>
        <dbReference type="EMBL" id="AFA48643.1"/>
    </source>
</evidence>
<keyword evidence="8" id="KW-0547">Nucleotide-binding</keyword>
<evidence type="ECO:0000256" key="5">
    <source>
        <dbReference type="ARBA" id="ARBA00022500"/>
    </source>
</evidence>
<keyword evidence="21" id="KW-1185">Reference proteome</keyword>
<dbReference type="Pfam" id="PF02518">
    <property type="entry name" value="HATPase_c"/>
    <property type="match status" value="1"/>
</dbReference>
<feature type="domain" description="Response regulatory" evidence="17">
    <location>
        <begin position="911"/>
        <end position="1026"/>
    </location>
</feature>
<dbReference type="Gene3D" id="1.10.287.560">
    <property type="entry name" value="Histidine kinase CheA-like, homodimeric domain"/>
    <property type="match status" value="1"/>
</dbReference>
<dbReference type="InterPro" id="IPR002545">
    <property type="entry name" value="CheW-lke_dom"/>
</dbReference>
<evidence type="ECO:0000256" key="7">
    <source>
        <dbReference type="ARBA" id="ARBA00022679"/>
    </source>
</evidence>
<dbReference type="InterPro" id="IPR005467">
    <property type="entry name" value="His_kinase_dom"/>
</dbReference>
<keyword evidence="9 20" id="KW-0418">Kinase</keyword>
<comment type="catalytic activity">
    <reaction evidence="1">
        <text>ATP + protein L-histidine = ADP + protein N-phospho-L-histidine.</text>
        <dbReference type="EC" id="2.7.13.3"/>
    </reaction>
</comment>
<dbReference type="InterPro" id="IPR004105">
    <property type="entry name" value="CheA-like_dim"/>
</dbReference>
<dbReference type="InterPro" id="IPR003594">
    <property type="entry name" value="HATPase_dom"/>
</dbReference>
<dbReference type="GO" id="GO:0005737">
    <property type="term" value="C:cytoplasm"/>
    <property type="evidence" value="ECO:0007669"/>
    <property type="project" value="InterPro"/>
</dbReference>
<dbReference type="PANTHER" id="PTHR43395:SF10">
    <property type="entry name" value="CHEMOTAXIS PROTEIN CHEA"/>
    <property type="match status" value="1"/>
</dbReference>
<dbReference type="eggNOG" id="COG0784">
    <property type="taxonomic scope" value="Bacteria"/>
</dbReference>
<evidence type="ECO:0000256" key="4">
    <source>
        <dbReference type="ARBA" id="ARBA00021495"/>
    </source>
</evidence>
<dbReference type="InterPro" id="IPR011006">
    <property type="entry name" value="CheY-like_superfamily"/>
</dbReference>
<keyword evidence="6 15" id="KW-0597">Phosphoprotein</keyword>
<dbReference type="EMBL" id="CP002987">
    <property type="protein sequence ID" value="AFA48643.1"/>
    <property type="molecule type" value="Genomic_DNA"/>
</dbReference>
<evidence type="ECO:0000259" key="17">
    <source>
        <dbReference type="PROSITE" id="PS50110"/>
    </source>
</evidence>
<comment type="function">
    <text evidence="13">Involved in the transmission of sensory signals from the chemoreceptors to the flagellar motors. CheA is autophosphorylated; it can transfer its phosphate group to either CheB or CheY.</text>
</comment>
<dbReference type="SMART" id="SM00260">
    <property type="entry name" value="CheW"/>
    <property type="match status" value="1"/>
</dbReference>
<evidence type="ECO:0000256" key="14">
    <source>
        <dbReference type="PROSITE-ProRule" id="PRU00110"/>
    </source>
</evidence>
<evidence type="ECO:0000256" key="11">
    <source>
        <dbReference type="ARBA" id="ARBA00023012"/>
    </source>
</evidence>
<evidence type="ECO:0000256" key="3">
    <source>
        <dbReference type="ARBA" id="ARBA00018672"/>
    </source>
</evidence>
<keyword evidence="5" id="KW-0145">Chemotaxis</keyword>
<feature type="domain" description="CheW-like" evidence="18">
    <location>
        <begin position="600"/>
        <end position="738"/>
    </location>
</feature>
<evidence type="ECO:0000259" key="16">
    <source>
        <dbReference type="PROSITE" id="PS50109"/>
    </source>
</evidence>
<dbReference type="PROSITE" id="PS50851">
    <property type="entry name" value="CHEW"/>
    <property type="match status" value="1"/>
</dbReference>
<dbReference type="eggNOG" id="COG2198">
    <property type="taxonomic scope" value="Bacteria"/>
</dbReference>
<reference evidence="21" key="1">
    <citation type="submission" date="2011-07" db="EMBL/GenBank/DDBJ databases">
        <title>Complete genome sequence of Acetobacterium woodii.</title>
        <authorList>
            <person name="Poehlein A."/>
            <person name="Schmidt S."/>
            <person name="Kaster A.-K."/>
            <person name="Goenrich M."/>
            <person name="Vollmers J."/>
            <person name="Thuermer A."/>
            <person name="Gottschalk G."/>
            <person name="Thauer R.K."/>
            <person name="Daniel R."/>
            <person name="Mueller V."/>
        </authorList>
    </citation>
    <scope>NUCLEOTIDE SEQUENCE [LARGE SCALE GENOMIC DNA]</scope>
    <source>
        <strain evidence="21">ATCC 29683 / DSM 1030 / JCM 2381 / KCTC 1655 / WB1</strain>
    </source>
</reference>
<dbReference type="GO" id="GO:0006935">
    <property type="term" value="P:chemotaxis"/>
    <property type="evidence" value="ECO:0007669"/>
    <property type="project" value="UniProtKB-KW"/>
</dbReference>
<keyword evidence="10" id="KW-0067">ATP-binding</keyword>
<dbReference type="FunFam" id="3.30.565.10:FF:000016">
    <property type="entry name" value="Chemotaxis protein CheA, putative"/>
    <property type="match status" value="1"/>
</dbReference>
<dbReference type="SMART" id="SM00448">
    <property type="entry name" value="REC"/>
    <property type="match status" value="1"/>
</dbReference>
<feature type="domain" description="HPt" evidence="19">
    <location>
        <begin position="56"/>
        <end position="159"/>
    </location>
</feature>
<dbReference type="Pfam" id="PF01627">
    <property type="entry name" value="Hpt"/>
    <property type="match status" value="1"/>
</dbReference>
<name>H6LJ80_ACEWD</name>
<feature type="modified residue" description="Phosphohistidine" evidence="14">
    <location>
        <position position="102"/>
    </location>
</feature>
<dbReference type="Pfam" id="PF02895">
    <property type="entry name" value="H-kinase_dim"/>
    <property type="match status" value="1"/>
</dbReference>
<dbReference type="CDD" id="cd00088">
    <property type="entry name" value="HPT"/>
    <property type="match status" value="1"/>
</dbReference>
<dbReference type="CDD" id="cd17546">
    <property type="entry name" value="REC_hyHK_CKI1_RcsC-like"/>
    <property type="match status" value="1"/>
</dbReference>
<dbReference type="PROSITE" id="PS50109">
    <property type="entry name" value="HIS_KIN"/>
    <property type="match status" value="1"/>
</dbReference>
<dbReference type="STRING" id="931626.Awo_c18640"/>
<reference evidence="20 21" key="2">
    <citation type="journal article" date="2012" name="PLoS ONE">
        <title>An ancient pathway combining carbon dioxide fixation with the generation and utilization of a sodium ion gradient for ATP synthesis.</title>
        <authorList>
            <person name="Poehlein A."/>
            <person name="Schmidt S."/>
            <person name="Kaster A.K."/>
            <person name="Goenrich M."/>
            <person name="Vollmers J."/>
            <person name="Thurmer A."/>
            <person name="Bertsch J."/>
            <person name="Schuchmann K."/>
            <person name="Voigt B."/>
            <person name="Hecker M."/>
            <person name="Daniel R."/>
            <person name="Thauer R.K."/>
            <person name="Gottschalk G."/>
            <person name="Muller V."/>
        </authorList>
    </citation>
    <scope>NUCLEOTIDE SEQUENCE [LARGE SCALE GENOMIC DNA]</scope>
    <source>
        <strain evidence="21">ATCC 29683 / DSM 1030 / JCM 2381 / KCTC 1655 / WB1</strain>
    </source>
</reference>
<evidence type="ECO:0000256" key="13">
    <source>
        <dbReference type="ARBA" id="ARBA00035100"/>
    </source>
</evidence>
<dbReference type="PROSITE" id="PS50894">
    <property type="entry name" value="HPT"/>
    <property type="match status" value="1"/>
</dbReference>
<dbReference type="InterPro" id="IPR036061">
    <property type="entry name" value="CheW-like_dom_sf"/>
</dbReference>
<dbReference type="PROSITE" id="PS50110">
    <property type="entry name" value="RESPONSE_REGULATORY"/>
    <property type="match status" value="1"/>
</dbReference>
<dbReference type="AlphaFoldDB" id="H6LJ80"/>
<evidence type="ECO:0000259" key="18">
    <source>
        <dbReference type="PROSITE" id="PS50851"/>
    </source>
</evidence>
<dbReference type="PRINTS" id="PR00344">
    <property type="entry name" value="BCTRLSENSOR"/>
</dbReference>
<evidence type="ECO:0000256" key="6">
    <source>
        <dbReference type="ARBA" id="ARBA00022553"/>
    </source>
</evidence>
<dbReference type="KEGG" id="awo:Awo_c18640"/>
<dbReference type="PANTHER" id="PTHR43395">
    <property type="entry name" value="SENSOR HISTIDINE KINASE CHEA"/>
    <property type="match status" value="1"/>
</dbReference>